<comment type="similarity">
    <text evidence="9">Belongs to the FtsQ/DivIB family. FtsQ subfamily.</text>
</comment>
<dbReference type="InterPro" id="IPR013685">
    <property type="entry name" value="POTRA_FtsQ_type"/>
</dbReference>
<dbReference type="EMBL" id="CADCWB010000258">
    <property type="protein sequence ID" value="CAA9533367.1"/>
    <property type="molecule type" value="Genomic_DNA"/>
</dbReference>
<dbReference type="GO" id="GO:0043093">
    <property type="term" value="P:FtsZ-dependent cytokinesis"/>
    <property type="evidence" value="ECO:0007669"/>
    <property type="project" value="UniProtKB-UniRule"/>
</dbReference>
<dbReference type="PANTHER" id="PTHR35851">
    <property type="entry name" value="CELL DIVISION PROTEIN FTSQ"/>
    <property type="match status" value="1"/>
</dbReference>
<dbReference type="HAMAP" id="MF_00911">
    <property type="entry name" value="FtsQ_subfam"/>
    <property type="match status" value="1"/>
</dbReference>
<keyword evidence="6 9" id="KW-1133">Transmembrane helix</keyword>
<comment type="function">
    <text evidence="9">Essential cell division protein.</text>
</comment>
<name>A0A6J4TVA0_9SPHN</name>
<dbReference type="GO" id="GO:0032153">
    <property type="term" value="C:cell division site"/>
    <property type="evidence" value="ECO:0007669"/>
    <property type="project" value="UniProtKB-UniRule"/>
</dbReference>
<feature type="region of interest" description="Disordered" evidence="10">
    <location>
        <begin position="1"/>
        <end position="31"/>
    </location>
</feature>
<dbReference type="InterPro" id="IPR026579">
    <property type="entry name" value="FtsQ"/>
</dbReference>
<keyword evidence="7 9" id="KW-0472">Membrane</keyword>
<evidence type="ECO:0000256" key="8">
    <source>
        <dbReference type="ARBA" id="ARBA00023306"/>
    </source>
</evidence>
<evidence type="ECO:0000256" key="10">
    <source>
        <dbReference type="SAM" id="MobiDB-lite"/>
    </source>
</evidence>
<dbReference type="PROSITE" id="PS51779">
    <property type="entry name" value="POTRA"/>
    <property type="match status" value="1"/>
</dbReference>
<dbReference type="InterPro" id="IPR034746">
    <property type="entry name" value="POTRA"/>
</dbReference>
<dbReference type="Gene3D" id="3.10.20.310">
    <property type="entry name" value="membrane protein fhac"/>
    <property type="match status" value="1"/>
</dbReference>
<evidence type="ECO:0000256" key="2">
    <source>
        <dbReference type="ARBA" id="ARBA00022475"/>
    </source>
</evidence>
<protein>
    <recommendedName>
        <fullName evidence="9">Cell division protein FtsQ</fullName>
    </recommendedName>
</protein>
<dbReference type="AlphaFoldDB" id="A0A6J4TVA0"/>
<dbReference type="InterPro" id="IPR005548">
    <property type="entry name" value="Cell_div_FtsQ/DivIB_C"/>
</dbReference>
<accession>A0A6J4TVA0</accession>
<evidence type="ECO:0000313" key="12">
    <source>
        <dbReference type="EMBL" id="CAA9533367.1"/>
    </source>
</evidence>
<sequence length="297" mass="31723">MNAQTVRRGTSASGAKRPRKAAPRARTGAVSGGTGKLAGWAFGLFVLAMAIVAVIALELPAKAGRAIGSATGEAGFAVDGYQIVGLKRMDRRIVDEIVTEELRQAEEISGGSRKPAQALVSAEAIRGRLMQYGWVKDARVSRRLPDQLVIDIVERHPAAVWQNKGQLSLVDAGGIVLAPVPLDRMPDLPLLIGPGANNQAVQLNKMLQSVPTLKPQLASATWIGRRRWDLAFSSGETVALPEGEEAADKALQRFAKLDRSSGLLGRGMKRFDLRVSGKMIVRLPAPPPQPQAPEVPS</sequence>
<evidence type="ECO:0000256" key="5">
    <source>
        <dbReference type="ARBA" id="ARBA00022692"/>
    </source>
</evidence>
<evidence type="ECO:0000256" key="9">
    <source>
        <dbReference type="HAMAP-Rule" id="MF_00911"/>
    </source>
</evidence>
<dbReference type="PANTHER" id="PTHR35851:SF1">
    <property type="entry name" value="CELL DIVISION PROTEIN FTSQ"/>
    <property type="match status" value="1"/>
</dbReference>
<keyword evidence="8 9" id="KW-0131">Cell cycle</keyword>
<proteinExistence type="inferred from homology"/>
<feature type="transmembrane region" description="Helical" evidence="9">
    <location>
        <begin position="37"/>
        <end position="57"/>
    </location>
</feature>
<feature type="compositionally biased region" description="Polar residues" evidence="10">
    <location>
        <begin position="1"/>
        <end position="10"/>
    </location>
</feature>
<evidence type="ECO:0000256" key="3">
    <source>
        <dbReference type="ARBA" id="ARBA00022519"/>
    </source>
</evidence>
<dbReference type="Pfam" id="PF03799">
    <property type="entry name" value="FtsQ_DivIB_C"/>
    <property type="match status" value="1"/>
</dbReference>
<gene>
    <name evidence="9" type="primary">ftsQ</name>
    <name evidence="12" type="ORF">AVDCRST_MAG62-2084</name>
</gene>
<comment type="subcellular location">
    <subcellularLocation>
        <location evidence="9">Cell inner membrane</location>
        <topology evidence="9">Single-pass type II membrane protein</topology>
    </subcellularLocation>
    <subcellularLocation>
        <location evidence="1">Membrane</location>
    </subcellularLocation>
    <text evidence="9">Localizes to the division septum.</text>
</comment>
<evidence type="ECO:0000256" key="4">
    <source>
        <dbReference type="ARBA" id="ARBA00022618"/>
    </source>
</evidence>
<dbReference type="InterPro" id="IPR045335">
    <property type="entry name" value="FtsQ_C_sf"/>
</dbReference>
<evidence type="ECO:0000256" key="6">
    <source>
        <dbReference type="ARBA" id="ARBA00022989"/>
    </source>
</evidence>
<dbReference type="Pfam" id="PF08478">
    <property type="entry name" value="POTRA_1"/>
    <property type="match status" value="1"/>
</dbReference>
<dbReference type="GO" id="GO:0090529">
    <property type="term" value="P:cell septum assembly"/>
    <property type="evidence" value="ECO:0007669"/>
    <property type="project" value="InterPro"/>
</dbReference>
<reference evidence="12" key="1">
    <citation type="submission" date="2020-02" db="EMBL/GenBank/DDBJ databases">
        <authorList>
            <person name="Meier V. D."/>
        </authorList>
    </citation>
    <scope>NUCLEOTIDE SEQUENCE</scope>
    <source>
        <strain evidence="12">AVDCRST_MAG62</strain>
    </source>
</reference>
<feature type="domain" description="POTRA" evidence="11">
    <location>
        <begin position="76"/>
        <end position="155"/>
    </location>
</feature>
<keyword evidence="5 9" id="KW-0812">Transmembrane</keyword>
<evidence type="ECO:0000259" key="11">
    <source>
        <dbReference type="PROSITE" id="PS51779"/>
    </source>
</evidence>
<keyword evidence="3 9" id="KW-0997">Cell inner membrane</keyword>
<evidence type="ECO:0000256" key="7">
    <source>
        <dbReference type="ARBA" id="ARBA00023136"/>
    </source>
</evidence>
<evidence type="ECO:0000256" key="1">
    <source>
        <dbReference type="ARBA" id="ARBA00004370"/>
    </source>
</evidence>
<dbReference type="Gene3D" id="3.40.50.11690">
    <property type="entry name" value="Cell division protein FtsQ/DivIB"/>
    <property type="match status" value="1"/>
</dbReference>
<dbReference type="GO" id="GO:0005886">
    <property type="term" value="C:plasma membrane"/>
    <property type="evidence" value="ECO:0007669"/>
    <property type="project" value="UniProtKB-SubCell"/>
</dbReference>
<keyword evidence="4 9" id="KW-0132">Cell division</keyword>
<keyword evidence="2 9" id="KW-1003">Cell membrane</keyword>
<organism evidence="12">
    <name type="scientific">uncultured Sphingomonas sp</name>
    <dbReference type="NCBI Taxonomy" id="158754"/>
    <lineage>
        <taxon>Bacteria</taxon>
        <taxon>Pseudomonadati</taxon>
        <taxon>Pseudomonadota</taxon>
        <taxon>Alphaproteobacteria</taxon>
        <taxon>Sphingomonadales</taxon>
        <taxon>Sphingomonadaceae</taxon>
        <taxon>Sphingomonas</taxon>
        <taxon>environmental samples</taxon>
    </lineage>
</organism>